<accession>A0A0M0JW37</accession>
<dbReference type="GO" id="GO:0005829">
    <property type="term" value="C:cytosol"/>
    <property type="evidence" value="ECO:0007669"/>
    <property type="project" value="TreeGrafter"/>
</dbReference>
<reference evidence="3" key="1">
    <citation type="journal article" date="2015" name="PLoS Genet.">
        <title>Genome Sequence and Transcriptome Analyses of Chrysochromulina tobin: Metabolic Tools for Enhanced Algal Fitness in the Prominent Order Prymnesiales (Haptophyceae).</title>
        <authorList>
            <person name="Hovde B.T."/>
            <person name="Deodato C.R."/>
            <person name="Hunsperger H.M."/>
            <person name="Ryken S.A."/>
            <person name="Yost W."/>
            <person name="Jha R.K."/>
            <person name="Patterson J."/>
            <person name="Monnat R.J. Jr."/>
            <person name="Barlow S.B."/>
            <person name="Starkenburg S.R."/>
            <person name="Cattolico R.A."/>
        </authorList>
    </citation>
    <scope>NUCLEOTIDE SEQUENCE</scope>
    <source>
        <strain evidence="3">CCMP291</strain>
    </source>
</reference>
<dbReference type="PANTHER" id="PTHR10648:SF4">
    <property type="entry name" value="PROTEIN PHOSPHATASE 2 (FORMERLY 2A), REGULATORY SUBUNIT A, BETA ISOFORM-RELATED"/>
    <property type="match status" value="1"/>
</dbReference>
<dbReference type="OrthoDB" id="340346at2759"/>
<dbReference type="EMBL" id="JWZX01002133">
    <property type="protein sequence ID" value="KOO30891.1"/>
    <property type="molecule type" value="Genomic_DNA"/>
</dbReference>
<dbReference type="SUPFAM" id="SSF48371">
    <property type="entry name" value="ARM repeat"/>
    <property type="match status" value="1"/>
</dbReference>
<evidence type="ECO:0000256" key="1">
    <source>
        <dbReference type="ARBA" id="ARBA00022737"/>
    </source>
</evidence>
<dbReference type="Gene3D" id="1.25.10.10">
    <property type="entry name" value="Leucine-rich Repeat Variant"/>
    <property type="match status" value="1"/>
</dbReference>
<dbReference type="InterPro" id="IPR011989">
    <property type="entry name" value="ARM-like"/>
</dbReference>
<dbReference type="GO" id="GO:0005634">
    <property type="term" value="C:nucleus"/>
    <property type="evidence" value="ECO:0007669"/>
    <property type="project" value="TreeGrafter"/>
</dbReference>
<organism evidence="2 3">
    <name type="scientific">Chrysochromulina tobinii</name>
    <dbReference type="NCBI Taxonomy" id="1460289"/>
    <lineage>
        <taxon>Eukaryota</taxon>
        <taxon>Haptista</taxon>
        <taxon>Haptophyta</taxon>
        <taxon>Prymnesiophyceae</taxon>
        <taxon>Prymnesiales</taxon>
        <taxon>Chrysochromulinaceae</taxon>
        <taxon>Chrysochromulina</taxon>
    </lineage>
</organism>
<proteinExistence type="predicted"/>
<evidence type="ECO:0000313" key="3">
    <source>
        <dbReference type="Proteomes" id="UP000037460"/>
    </source>
</evidence>
<dbReference type="GO" id="GO:0000159">
    <property type="term" value="C:protein phosphatase type 2A complex"/>
    <property type="evidence" value="ECO:0007669"/>
    <property type="project" value="TreeGrafter"/>
</dbReference>
<dbReference type="Proteomes" id="UP000037460">
    <property type="component" value="Unassembled WGS sequence"/>
</dbReference>
<dbReference type="InterPro" id="IPR016024">
    <property type="entry name" value="ARM-type_fold"/>
</dbReference>
<protein>
    <submittedName>
        <fullName evidence="2">Serine threonine-protein phosphatase 2a 65 kDa regulatory subunit a beta isoform</fullName>
    </submittedName>
</protein>
<sequence length="422" mass="45691">MAAGKSHLEIFKDALQDPEVPADPILTLEAPSVMLRIRWVEQMPWIALSIGVEATRKELVPFLTSKVTETFNSDAFVEGLEDEVLTHLAVVLGDFADYVGGPSEAWCLLEPLFALCNTDETLVREAAVKSIIQLSEKIALEPKGPELLFKHMVKSTLDLFDDTVAPRQAGWFSSRVSAYGLVATAYKACAASAEKGVTATIEAPVYAKDDCKAPWTPDTTMEQIIGLFTASDQRAEPMVRRAIAGNIEAFASAIGPEKTRTALVPLWMTLVGYASEVDTSIRVKALQCSKAIFQVTAFRESDLGTGSKNPTQTYLDCAADAKSWRVRVAVAESLADVAMATGIGKRMPPPDPSYPPTPADEKLLQETFLSLLNDSEAEVKHASAKCAAAAAFVLGETYAVSELVDPLIKQARPRLVALDDHF</sequence>
<comment type="caution">
    <text evidence="2">The sequence shown here is derived from an EMBL/GenBank/DDBJ whole genome shotgun (WGS) entry which is preliminary data.</text>
</comment>
<name>A0A0M0JW37_9EUKA</name>
<dbReference type="GO" id="GO:0019888">
    <property type="term" value="F:protein phosphatase regulator activity"/>
    <property type="evidence" value="ECO:0007669"/>
    <property type="project" value="TreeGrafter"/>
</dbReference>
<dbReference type="AlphaFoldDB" id="A0A0M0JW37"/>
<keyword evidence="1" id="KW-0677">Repeat</keyword>
<keyword evidence="3" id="KW-1185">Reference proteome</keyword>
<dbReference type="PANTHER" id="PTHR10648">
    <property type="entry name" value="SERINE/THREONINE-PROTEIN PHOSPHATASE PP2A 65 KDA REGULATORY SUBUNIT"/>
    <property type="match status" value="1"/>
</dbReference>
<gene>
    <name evidence="2" type="ORF">Ctob_007776</name>
</gene>
<evidence type="ECO:0000313" key="2">
    <source>
        <dbReference type="EMBL" id="KOO30891.1"/>
    </source>
</evidence>
<dbReference type="InterPro" id="IPR051023">
    <property type="entry name" value="PP2A_Regulatory_Subunit_A"/>
</dbReference>